<feature type="compositionally biased region" description="Polar residues" evidence="4">
    <location>
        <begin position="379"/>
        <end position="388"/>
    </location>
</feature>
<reference evidence="6" key="1">
    <citation type="journal article" date="2019" name="Plant J.">
        <title>Chlorella vulgaris genome assembly and annotation reveals the molecular basis for metabolic acclimation to high light conditions.</title>
        <authorList>
            <person name="Cecchin M."/>
            <person name="Marcolungo L."/>
            <person name="Rossato M."/>
            <person name="Girolomoni L."/>
            <person name="Cosentino E."/>
            <person name="Cuine S."/>
            <person name="Li-Beisson Y."/>
            <person name="Delledonne M."/>
            <person name="Ballottari M."/>
        </authorList>
    </citation>
    <scope>NUCLEOTIDE SEQUENCE</scope>
    <source>
        <strain evidence="6">211/11P</strain>
    </source>
</reference>
<proteinExistence type="inferred from homology"/>
<feature type="compositionally biased region" description="Polar residues" evidence="4">
    <location>
        <begin position="146"/>
        <end position="158"/>
    </location>
</feature>
<protein>
    <recommendedName>
        <fullName evidence="5">CRC domain-containing protein</fullName>
    </recommendedName>
</protein>
<evidence type="ECO:0000256" key="2">
    <source>
        <dbReference type="ARBA" id="ARBA00007267"/>
    </source>
</evidence>
<comment type="similarity">
    <text evidence="2">Belongs to the lin-54 family.</text>
</comment>
<evidence type="ECO:0000259" key="5">
    <source>
        <dbReference type="PROSITE" id="PS51634"/>
    </source>
</evidence>
<accession>A0A9D4TTD2</accession>
<dbReference type="Proteomes" id="UP001055712">
    <property type="component" value="Unassembled WGS sequence"/>
</dbReference>
<feature type="compositionally biased region" description="Polar residues" evidence="4">
    <location>
        <begin position="36"/>
        <end position="47"/>
    </location>
</feature>
<feature type="compositionally biased region" description="Polar residues" evidence="4">
    <location>
        <begin position="57"/>
        <end position="67"/>
    </location>
</feature>
<feature type="compositionally biased region" description="Gly residues" evidence="4">
    <location>
        <begin position="231"/>
        <end position="245"/>
    </location>
</feature>
<dbReference type="PANTHER" id="PTHR12446:SF34">
    <property type="entry name" value="PROTEIN LIN-54 HOMOLOG"/>
    <property type="match status" value="1"/>
</dbReference>
<feature type="compositionally biased region" description="Low complexity" evidence="4">
    <location>
        <begin position="246"/>
        <end position="257"/>
    </location>
</feature>
<evidence type="ECO:0000313" key="7">
    <source>
        <dbReference type="Proteomes" id="UP001055712"/>
    </source>
</evidence>
<feature type="compositionally biased region" description="Low complexity" evidence="4">
    <location>
        <begin position="408"/>
        <end position="420"/>
    </location>
</feature>
<feature type="compositionally biased region" description="Pro residues" evidence="4">
    <location>
        <begin position="764"/>
        <end position="774"/>
    </location>
</feature>
<comment type="subcellular location">
    <subcellularLocation>
        <location evidence="1">Nucleus</location>
    </subcellularLocation>
</comment>
<feature type="compositionally biased region" description="Acidic residues" evidence="4">
    <location>
        <begin position="289"/>
        <end position="308"/>
    </location>
</feature>
<feature type="region of interest" description="Disordered" evidence="4">
    <location>
        <begin position="408"/>
        <end position="428"/>
    </location>
</feature>
<feature type="region of interest" description="Disordered" evidence="4">
    <location>
        <begin position="646"/>
        <end position="669"/>
    </location>
</feature>
<feature type="compositionally biased region" description="Gly residues" evidence="4">
    <location>
        <begin position="258"/>
        <end position="269"/>
    </location>
</feature>
<dbReference type="PROSITE" id="PS51634">
    <property type="entry name" value="CRC"/>
    <property type="match status" value="1"/>
</dbReference>
<dbReference type="GO" id="GO:0005634">
    <property type="term" value="C:nucleus"/>
    <property type="evidence" value="ECO:0007669"/>
    <property type="project" value="UniProtKB-SubCell"/>
</dbReference>
<keyword evidence="7" id="KW-1185">Reference proteome</keyword>
<sequence>MNHTPQSNRVRGAVPEASPFSSVLARLPDLSPPKNKYTTSFGSLNPMTSPPPANTFGFRQQSAQTPGGVQDSKPIGAFELLSATPMKSLHGSEQQLGSPRYDLQSPKFPLFQPSPQKPLGSQPTPPSVRLADSSTAGAPRGRFASPFSTLLDGSSRSGPSPADGGTSISRMTAPRQQRFAQLFAQAGGALDEAAAALGSGDIPPPSAGLAPSYLSPLRFPIGSAPRRANSSGGGEPGGAGGGADGLAGAAAQRQQGGAAEGGAAAGAGSDGVAALLREGQRRSSSIHDSEEDEQREAEEEADGEEDEEGHGHEAYGVGSFGRPPPPRRVPSMAVRGAGLSRQQQLIQARQQRPGRRRVLQFGGGSGAEEEEEEQEQGQLVHSTLPQSPMCQPVKLPEALLLIPRLYDPSSASEEGSGSPAHRLRTSSGFSLDSPAVQAATHAAVAAALEASAGAGSGGLGSSRRPARAAAAGAAAAAKAAADAAGTPVQRRGGSSYLNCSSSGGAGSLSSGLPPITPSDEELGAPPQSLFAGPKKCNCKKSKCLKLYCDCFANGGYCGPACSCANCANKVENRDLVRAQRDQIKQRNPNAFVQKIEADATVGGQHRRGCNCKKSHCMKKYCECFQAGVACGEHCKCESCHNTAGHANRRPPGGGASKRARTSGSTARPVVATRQHATRMSSAAAAGNAGMGRQYQTAHAAAALHSALAQAAGAAIERGKGAQQQQQQQQQQGFFPLLQPGVVKASDGGTPLMLPLLLQHGRGSTPPPMPLPLPREPSEGAAGGDASGSSGMKLSHYTPVASLLKDPPPGLTLPSPEAGGADAFSFHPSLAASLDGSSSGHSTPRASAAAAAAAAAAADFAFALDTPAVAAAAALATGISDLEKLLPAADVGGMAAAAAAAEGQKSPLSRPIGVRATPTKRKPARTMTAALS</sequence>
<dbReference type="Pfam" id="PF03638">
    <property type="entry name" value="TCR"/>
    <property type="match status" value="2"/>
</dbReference>
<feature type="compositionally biased region" description="Low complexity" evidence="4">
    <location>
        <begin position="341"/>
        <end position="351"/>
    </location>
</feature>
<gene>
    <name evidence="6" type="ORF">D9Q98_002510</name>
</gene>
<feature type="domain" description="CRC" evidence="5">
    <location>
        <begin position="532"/>
        <end position="644"/>
    </location>
</feature>
<feature type="compositionally biased region" description="Basic and acidic residues" evidence="4">
    <location>
        <begin position="278"/>
        <end position="288"/>
    </location>
</feature>
<dbReference type="GO" id="GO:0006355">
    <property type="term" value="P:regulation of DNA-templated transcription"/>
    <property type="evidence" value="ECO:0007669"/>
    <property type="project" value="TreeGrafter"/>
</dbReference>
<keyword evidence="3" id="KW-0539">Nucleus</keyword>
<feature type="region of interest" description="Disordered" evidence="4">
    <location>
        <begin position="753"/>
        <end position="790"/>
    </location>
</feature>
<comment type="caution">
    <text evidence="6">The sequence shown here is derived from an EMBL/GenBank/DDBJ whole genome shotgun (WGS) entry which is preliminary data.</text>
</comment>
<dbReference type="InterPro" id="IPR005172">
    <property type="entry name" value="CRC"/>
</dbReference>
<reference evidence="6" key="2">
    <citation type="submission" date="2020-11" db="EMBL/GenBank/DDBJ databases">
        <authorList>
            <person name="Cecchin M."/>
            <person name="Marcolungo L."/>
            <person name="Rossato M."/>
            <person name="Girolomoni L."/>
            <person name="Cosentino E."/>
            <person name="Cuine S."/>
            <person name="Li-Beisson Y."/>
            <person name="Delledonne M."/>
            <person name="Ballottari M."/>
        </authorList>
    </citation>
    <scope>NUCLEOTIDE SEQUENCE</scope>
    <source>
        <strain evidence="6">211/11P</strain>
        <tissue evidence="6">Whole cell</tissue>
    </source>
</reference>
<feature type="region of interest" description="Disordered" evidence="4">
    <location>
        <begin position="196"/>
        <end position="388"/>
    </location>
</feature>
<dbReference type="OrthoDB" id="6283463at2759"/>
<feature type="region of interest" description="Disordered" evidence="4">
    <location>
        <begin position="901"/>
        <end position="931"/>
    </location>
</feature>
<organism evidence="6 7">
    <name type="scientific">Chlorella vulgaris</name>
    <name type="common">Green alga</name>
    <dbReference type="NCBI Taxonomy" id="3077"/>
    <lineage>
        <taxon>Eukaryota</taxon>
        <taxon>Viridiplantae</taxon>
        <taxon>Chlorophyta</taxon>
        <taxon>core chlorophytes</taxon>
        <taxon>Trebouxiophyceae</taxon>
        <taxon>Chlorellales</taxon>
        <taxon>Chlorellaceae</taxon>
        <taxon>Chlorella clade</taxon>
        <taxon>Chlorella</taxon>
    </lineage>
</organism>
<dbReference type="InterPro" id="IPR028307">
    <property type="entry name" value="Lin-54_fam"/>
</dbReference>
<evidence type="ECO:0000256" key="3">
    <source>
        <dbReference type="ARBA" id="ARBA00023242"/>
    </source>
</evidence>
<name>A0A9D4TTD2_CHLVU</name>
<feature type="region of interest" description="Disordered" evidence="4">
    <location>
        <begin position="1"/>
        <end position="178"/>
    </location>
</feature>
<evidence type="ECO:0000313" key="6">
    <source>
        <dbReference type="EMBL" id="KAI3434433.1"/>
    </source>
</evidence>
<evidence type="ECO:0000256" key="4">
    <source>
        <dbReference type="SAM" id="MobiDB-lite"/>
    </source>
</evidence>
<dbReference type="InterPro" id="IPR033467">
    <property type="entry name" value="Tesmin/TSO1-like_CXC"/>
</dbReference>
<dbReference type="EMBL" id="SIDB01000003">
    <property type="protein sequence ID" value="KAI3434433.1"/>
    <property type="molecule type" value="Genomic_DNA"/>
</dbReference>
<evidence type="ECO:0000256" key="1">
    <source>
        <dbReference type="ARBA" id="ARBA00004123"/>
    </source>
</evidence>
<dbReference type="AlphaFoldDB" id="A0A9D4TTD2"/>
<dbReference type="SMART" id="SM01114">
    <property type="entry name" value="CXC"/>
    <property type="match status" value="2"/>
</dbReference>
<dbReference type="PANTHER" id="PTHR12446">
    <property type="entry name" value="TESMIN/TSO1-RELATED"/>
    <property type="match status" value="1"/>
</dbReference>